<dbReference type="PIRSF" id="PIRSF001338">
    <property type="entry name" value="AIR_carboxylase"/>
    <property type="match status" value="1"/>
</dbReference>
<feature type="binding site" evidence="3 5">
    <location>
        <position position="11"/>
    </location>
    <ligand>
        <name>substrate</name>
    </ligand>
</feature>
<dbReference type="EMBL" id="DTDR01000156">
    <property type="protein sequence ID" value="HGK64197.1"/>
    <property type="molecule type" value="Genomic_DNA"/>
</dbReference>
<accession>A0A7V3ZW59</accession>
<keyword evidence="2 3" id="KW-0413">Isomerase</keyword>
<evidence type="ECO:0000259" key="7">
    <source>
        <dbReference type="SMART" id="SM01001"/>
    </source>
</evidence>
<reference evidence="8" key="1">
    <citation type="journal article" date="2020" name="mSystems">
        <title>Genome- and Community-Level Interaction Insights into Carbon Utilization and Element Cycling Functions of Hydrothermarchaeota in Hydrothermal Sediment.</title>
        <authorList>
            <person name="Zhou Z."/>
            <person name="Liu Y."/>
            <person name="Xu W."/>
            <person name="Pan J."/>
            <person name="Luo Z.H."/>
            <person name="Li M."/>
        </authorList>
    </citation>
    <scope>NUCLEOTIDE SEQUENCE [LARGE SCALE GENOMIC DNA]</scope>
    <source>
        <strain evidence="8">SpSt-697</strain>
    </source>
</reference>
<keyword evidence="1 3" id="KW-0658">Purine biosynthesis</keyword>
<dbReference type="InterPro" id="IPR024694">
    <property type="entry name" value="PurE_prokaryotes"/>
</dbReference>
<dbReference type="HAMAP" id="MF_01929">
    <property type="entry name" value="PurE_classI"/>
    <property type="match status" value="1"/>
</dbReference>
<keyword evidence="6" id="KW-0175">Coiled coil</keyword>
<dbReference type="Gene3D" id="3.40.50.1970">
    <property type="match status" value="1"/>
</dbReference>
<evidence type="ECO:0000256" key="6">
    <source>
        <dbReference type="SAM" id="Coils"/>
    </source>
</evidence>
<evidence type="ECO:0000256" key="2">
    <source>
        <dbReference type="ARBA" id="ARBA00023235"/>
    </source>
</evidence>
<dbReference type="EC" id="5.4.99.18" evidence="3 4"/>
<evidence type="ECO:0000256" key="5">
    <source>
        <dbReference type="PIRSR" id="PIRSR001338-1"/>
    </source>
</evidence>
<evidence type="ECO:0000256" key="3">
    <source>
        <dbReference type="HAMAP-Rule" id="MF_01929"/>
    </source>
</evidence>
<dbReference type="GO" id="GO:0006189">
    <property type="term" value="P:'de novo' IMP biosynthetic process"/>
    <property type="evidence" value="ECO:0007669"/>
    <property type="project" value="UniProtKB-UniRule"/>
</dbReference>
<name>A0A7V3ZW59_UNCW3</name>
<comment type="pathway">
    <text evidence="3 4">Purine metabolism; IMP biosynthesis via de novo pathway; 5-amino-1-(5-phospho-D-ribosyl)imidazole-4-carboxylate from 5-amino-1-(5-phospho-D-ribosyl)imidazole (N5-CAIR route): step 2/2.</text>
</comment>
<dbReference type="PANTHER" id="PTHR23046:SF2">
    <property type="entry name" value="PHOSPHORIBOSYLAMINOIMIDAZOLE CARBOXYLASE"/>
    <property type="match status" value="1"/>
</dbReference>
<comment type="catalytic activity">
    <reaction evidence="3 4">
        <text>5-carboxyamino-1-(5-phospho-D-ribosyl)imidazole + H(+) = 5-amino-1-(5-phospho-D-ribosyl)imidazole-4-carboxylate</text>
        <dbReference type="Rhea" id="RHEA:13193"/>
        <dbReference type="ChEBI" id="CHEBI:15378"/>
        <dbReference type="ChEBI" id="CHEBI:58730"/>
        <dbReference type="ChEBI" id="CHEBI:77657"/>
        <dbReference type="EC" id="5.4.99.18"/>
    </reaction>
</comment>
<feature type="binding site" evidence="3 5">
    <location>
        <position position="38"/>
    </location>
    <ligand>
        <name>substrate</name>
    </ligand>
</feature>
<dbReference type="AlphaFoldDB" id="A0A7V3ZW59"/>
<feature type="coiled-coil region" evidence="6">
    <location>
        <begin position="126"/>
        <end position="153"/>
    </location>
</feature>
<evidence type="ECO:0000256" key="4">
    <source>
        <dbReference type="PIRNR" id="PIRNR001338"/>
    </source>
</evidence>
<keyword evidence="8" id="KW-0456">Lyase</keyword>
<organism evidence="8">
    <name type="scientific">candidate division WOR-3 bacterium</name>
    <dbReference type="NCBI Taxonomy" id="2052148"/>
    <lineage>
        <taxon>Bacteria</taxon>
        <taxon>Bacteria division WOR-3</taxon>
    </lineage>
</organism>
<sequence length="156" mass="17229">MIAIIIGSKSDITYVEEGINFLKNFEIPYELKILSAHRTPEELKEYVLQLEKRDFQVIIACAGMAAHLPGVIASYSNLPVVGVPLPTSSLQGLDALLAIVQMPSGVPVATMTIGKAGVINACVYALRILSLKYPEIKEKLKKYKEEMKEKILKENL</sequence>
<proteinExistence type="inferred from homology"/>
<dbReference type="InterPro" id="IPR033747">
    <property type="entry name" value="PurE_ClassI"/>
</dbReference>
<dbReference type="UniPathway" id="UPA00074">
    <property type="reaction ID" value="UER00943"/>
</dbReference>
<dbReference type="InterPro" id="IPR000031">
    <property type="entry name" value="PurE_dom"/>
</dbReference>
<dbReference type="GO" id="GO:0034023">
    <property type="term" value="F:5-(carboxyamino)imidazole ribonucleotide mutase activity"/>
    <property type="evidence" value="ECO:0007669"/>
    <property type="project" value="UniProtKB-UniRule"/>
</dbReference>
<gene>
    <name evidence="3 8" type="primary">purE</name>
    <name evidence="8" type="ORF">ENU74_06390</name>
</gene>
<dbReference type="NCBIfam" id="TIGR01162">
    <property type="entry name" value="purE"/>
    <property type="match status" value="1"/>
</dbReference>
<comment type="similarity">
    <text evidence="3">Belongs to the AIR carboxylase family. Class I subfamily.</text>
</comment>
<evidence type="ECO:0000256" key="1">
    <source>
        <dbReference type="ARBA" id="ARBA00022755"/>
    </source>
</evidence>
<dbReference type="Pfam" id="PF00731">
    <property type="entry name" value="AIRC"/>
    <property type="match status" value="1"/>
</dbReference>
<dbReference type="SMART" id="SM01001">
    <property type="entry name" value="AIRC"/>
    <property type="match status" value="1"/>
</dbReference>
<comment type="caution">
    <text evidence="8">The sequence shown here is derived from an EMBL/GenBank/DDBJ whole genome shotgun (WGS) entry which is preliminary data.</text>
</comment>
<feature type="binding site" evidence="3 5">
    <location>
        <position position="8"/>
    </location>
    <ligand>
        <name>substrate</name>
    </ligand>
</feature>
<protein>
    <recommendedName>
        <fullName evidence="3 4">N5-carboxyaminoimidazole ribonucleotide mutase</fullName>
        <shortName evidence="3 4">N5-CAIR mutase</shortName>
        <ecNumber evidence="3 4">5.4.99.18</ecNumber>
    </recommendedName>
    <alternativeName>
        <fullName evidence="3">5-(carboxyamino)imidazole ribonucleotide mutase</fullName>
    </alternativeName>
</protein>
<dbReference type="GO" id="GO:0016829">
    <property type="term" value="F:lyase activity"/>
    <property type="evidence" value="ECO:0007669"/>
    <property type="project" value="UniProtKB-KW"/>
</dbReference>
<comment type="function">
    <text evidence="3 4">Catalyzes the conversion of N5-carboxyaminoimidazole ribonucleotide (N5-CAIR) to 4-carboxy-5-aminoimidazole ribonucleotide (CAIR).</text>
</comment>
<dbReference type="SUPFAM" id="SSF52255">
    <property type="entry name" value="N5-CAIR mutase (phosphoribosylaminoimidazole carboxylase, PurE)"/>
    <property type="match status" value="1"/>
</dbReference>
<feature type="domain" description="PurE" evidence="7">
    <location>
        <begin position="1"/>
        <end position="151"/>
    </location>
</feature>
<evidence type="ECO:0000313" key="8">
    <source>
        <dbReference type="EMBL" id="HGK64197.1"/>
    </source>
</evidence>
<dbReference type="PANTHER" id="PTHR23046">
    <property type="entry name" value="PHOSPHORIBOSYLAMINOIMIDAZOLE CARBOXYLASE CATALYTIC SUBUNIT"/>
    <property type="match status" value="1"/>
</dbReference>